<dbReference type="RefSeq" id="WP_112058156.1">
    <property type="nucleotide sequence ID" value="NZ_UAWL01000006.1"/>
</dbReference>
<proteinExistence type="predicted"/>
<dbReference type="Pfam" id="PF02152">
    <property type="entry name" value="FolB"/>
    <property type="match status" value="1"/>
</dbReference>
<dbReference type="GO" id="GO:0004150">
    <property type="term" value="F:dihydroneopterin aldolase activity"/>
    <property type="evidence" value="ECO:0007669"/>
    <property type="project" value="UniProtKB-EC"/>
</dbReference>
<dbReference type="EMBL" id="UAWL01000006">
    <property type="protein sequence ID" value="SQB97316.1"/>
    <property type="molecule type" value="Genomic_DNA"/>
</dbReference>
<dbReference type="AlphaFoldDB" id="A0A2X3BD78"/>
<dbReference type="InterPro" id="IPR043133">
    <property type="entry name" value="GTP-CH-I_C/QueF"/>
</dbReference>
<sequence length="126" mass="14647">MKYTIVIEDLTLQAIIGMLDFERENTQSLQIKAAITYEYNDTFLDYVKLKDIISTTLLCGKFYLLEEAFEAVASAISAQFKEVIKIKLTLKKPDILKDCVVGIKDIRQYTKRQRSKNSKEQKDKER</sequence>
<dbReference type="GO" id="GO:0006760">
    <property type="term" value="P:folic acid-containing compound metabolic process"/>
    <property type="evidence" value="ECO:0007669"/>
    <property type="project" value="InterPro"/>
</dbReference>
<evidence type="ECO:0000259" key="1">
    <source>
        <dbReference type="SMART" id="SM00905"/>
    </source>
</evidence>
<dbReference type="SMART" id="SM00905">
    <property type="entry name" value="FolB"/>
    <property type="match status" value="1"/>
</dbReference>
<dbReference type="SUPFAM" id="SSF55620">
    <property type="entry name" value="Tetrahydrobiopterin biosynthesis enzymes-like"/>
    <property type="match status" value="1"/>
</dbReference>
<evidence type="ECO:0000313" key="3">
    <source>
        <dbReference type="Proteomes" id="UP000250166"/>
    </source>
</evidence>
<evidence type="ECO:0000313" key="2">
    <source>
        <dbReference type="EMBL" id="SQB97316.1"/>
    </source>
</evidence>
<feature type="domain" description="Dihydroneopterin aldolase/epimerase" evidence="1">
    <location>
        <begin position="5"/>
        <end position="107"/>
    </location>
</feature>
<keyword evidence="2" id="KW-0456">Lyase</keyword>
<dbReference type="EC" id="4.1.2.25" evidence="2"/>
<accession>A0A2X3BD78</accession>
<gene>
    <name evidence="2" type="ORF">NCTC13102_00046</name>
</gene>
<name>A0A2X3BD78_9HELI</name>
<organism evidence="2 3">
    <name type="scientific">Helicobacter fennelliae</name>
    <dbReference type="NCBI Taxonomy" id="215"/>
    <lineage>
        <taxon>Bacteria</taxon>
        <taxon>Pseudomonadati</taxon>
        <taxon>Campylobacterota</taxon>
        <taxon>Epsilonproteobacteria</taxon>
        <taxon>Campylobacterales</taxon>
        <taxon>Helicobacteraceae</taxon>
        <taxon>Helicobacter</taxon>
    </lineage>
</organism>
<dbReference type="InterPro" id="IPR006157">
    <property type="entry name" value="FolB_dom"/>
</dbReference>
<reference evidence="2 3" key="1">
    <citation type="submission" date="2018-06" db="EMBL/GenBank/DDBJ databases">
        <authorList>
            <consortium name="Pathogen Informatics"/>
            <person name="Doyle S."/>
        </authorList>
    </citation>
    <scope>NUCLEOTIDE SEQUENCE [LARGE SCALE GENOMIC DNA]</scope>
    <source>
        <strain evidence="2 3">NCTC13102</strain>
    </source>
</reference>
<protein>
    <submittedName>
        <fullName evidence="2">Putative dihydroneopterin aldolase</fullName>
        <ecNumber evidence="2">4.1.2.25</ecNumber>
    </submittedName>
</protein>
<dbReference type="Gene3D" id="3.30.1130.10">
    <property type="match status" value="1"/>
</dbReference>
<dbReference type="Proteomes" id="UP000250166">
    <property type="component" value="Unassembled WGS sequence"/>
</dbReference>